<name>A0A8D8LW98_9HEMI</name>
<dbReference type="SUPFAM" id="SSF55811">
    <property type="entry name" value="Nudix"/>
    <property type="match status" value="1"/>
</dbReference>
<evidence type="ECO:0000313" key="10">
    <source>
        <dbReference type="EMBL" id="CAG6617460.1"/>
    </source>
</evidence>
<dbReference type="InterPro" id="IPR015797">
    <property type="entry name" value="NUDIX_hydrolase-like_dom_sf"/>
</dbReference>
<reference evidence="10" key="1">
    <citation type="submission" date="2021-05" db="EMBL/GenBank/DDBJ databases">
        <authorList>
            <person name="Alioto T."/>
            <person name="Alioto T."/>
            <person name="Gomez Garrido J."/>
        </authorList>
    </citation>
    <scope>NUCLEOTIDE SEQUENCE</scope>
</reference>
<sequence length="496" mass="56913">MRWKEASTVIIAAKSKTNEQYQILSLQRSEKSSFLPNVHVFPGGLVDEADSSVEWLKVFKLNFHNLVNLERIDFNMCNPIHHNANIYKLKYQNHTDNQNFVNLKEFYQKPSISQLSLENKVLPKCISLRITAIREAFEECGILLCKPNRTNREEKKENEENSASQSPLPTSSTQQPPITSSNFYMKNYFHFEHLTEWRQRVYNNPLEFVNLCLLLDCHPDLNNVHIWSNWLAPGRLFTNVRHDSKFFLVMFDDVELPKCAIDHNEMKSLQWTTPEQLIQDSMDGKLWLPPPQFYECSRLLNYRTLSELNAFLLARDSSRCEQWLPVRVNAKDGEIGLFPGDWMYPPDGFDVTSTEYYKDHSELTMTQLQTYGHESFDTSKLPHSADTSSEHSSQSSSSLPPSNISSSESSSKLNKSDLVSPSCSSHEHSSLSSSNLPQGVSKLPLNRMQYSRPFRFELIVDNLPPSGCLPIARTQRRPRRSSSSSSTTSSGRESKL</sequence>
<organism evidence="10">
    <name type="scientific">Cacopsylla melanoneura</name>
    <dbReference type="NCBI Taxonomy" id="428564"/>
    <lineage>
        <taxon>Eukaryota</taxon>
        <taxon>Metazoa</taxon>
        <taxon>Ecdysozoa</taxon>
        <taxon>Arthropoda</taxon>
        <taxon>Hexapoda</taxon>
        <taxon>Insecta</taxon>
        <taxon>Pterygota</taxon>
        <taxon>Neoptera</taxon>
        <taxon>Paraneoptera</taxon>
        <taxon>Hemiptera</taxon>
        <taxon>Sternorrhyncha</taxon>
        <taxon>Psylloidea</taxon>
        <taxon>Psyllidae</taxon>
        <taxon>Psyllinae</taxon>
        <taxon>Cacopsylla</taxon>
    </lineage>
</organism>
<evidence type="ECO:0000256" key="1">
    <source>
        <dbReference type="ARBA" id="ARBA00001936"/>
    </source>
</evidence>
<evidence type="ECO:0000256" key="5">
    <source>
        <dbReference type="ARBA" id="ARBA00022801"/>
    </source>
</evidence>
<evidence type="ECO:0000259" key="9">
    <source>
        <dbReference type="PROSITE" id="PS51462"/>
    </source>
</evidence>
<feature type="region of interest" description="Disordered" evidence="8">
    <location>
        <begin position="461"/>
        <end position="496"/>
    </location>
</feature>
<protein>
    <submittedName>
        <fullName evidence="10">Nucleoside diphosphate-linked moiety X motif 19</fullName>
    </submittedName>
</protein>
<dbReference type="GO" id="GO:0016818">
    <property type="term" value="F:hydrolase activity, acting on acid anhydrides, in phosphorus-containing anhydrides"/>
    <property type="evidence" value="ECO:0007669"/>
    <property type="project" value="InterPro"/>
</dbReference>
<proteinExistence type="inferred from homology"/>
<dbReference type="EMBL" id="HBUF01038917">
    <property type="protein sequence ID" value="CAG6617460.1"/>
    <property type="molecule type" value="Transcribed_RNA"/>
</dbReference>
<feature type="region of interest" description="Disordered" evidence="8">
    <location>
        <begin position="151"/>
        <end position="177"/>
    </location>
</feature>
<dbReference type="CDD" id="cd18870">
    <property type="entry name" value="NUDIX_AcylCoAdiphos_Nudt19"/>
    <property type="match status" value="1"/>
</dbReference>
<feature type="compositionally biased region" description="Low complexity" evidence="8">
    <location>
        <begin position="481"/>
        <end position="496"/>
    </location>
</feature>
<evidence type="ECO:0000256" key="6">
    <source>
        <dbReference type="ARBA" id="ARBA00022842"/>
    </source>
</evidence>
<evidence type="ECO:0000256" key="4">
    <source>
        <dbReference type="ARBA" id="ARBA00022723"/>
    </source>
</evidence>
<keyword evidence="4" id="KW-0479">Metal-binding</keyword>
<dbReference type="PANTHER" id="PTHR12318">
    <property type="entry name" value="TESTOSTERONE-REGULATED PROTEIN RP2"/>
    <property type="match status" value="1"/>
</dbReference>
<evidence type="ECO:0000256" key="3">
    <source>
        <dbReference type="ARBA" id="ARBA00005582"/>
    </source>
</evidence>
<comment type="cofactor">
    <cofactor evidence="2">
        <name>Mg(2+)</name>
        <dbReference type="ChEBI" id="CHEBI:18420"/>
    </cofactor>
</comment>
<dbReference type="PANTHER" id="PTHR12318:SF0">
    <property type="entry name" value="ACYL-COENZYME A DIPHOSPHATASE NUDT19"/>
    <property type="match status" value="1"/>
</dbReference>
<dbReference type="GO" id="GO:0046872">
    <property type="term" value="F:metal ion binding"/>
    <property type="evidence" value="ECO:0007669"/>
    <property type="project" value="UniProtKB-KW"/>
</dbReference>
<dbReference type="AlphaFoldDB" id="A0A8D8LW98"/>
<evidence type="ECO:0000256" key="8">
    <source>
        <dbReference type="SAM" id="MobiDB-lite"/>
    </source>
</evidence>
<dbReference type="Gene3D" id="3.90.79.10">
    <property type="entry name" value="Nucleoside Triphosphate Pyrophosphohydrolase"/>
    <property type="match status" value="1"/>
</dbReference>
<feature type="compositionally biased region" description="Low complexity" evidence="8">
    <location>
        <begin position="161"/>
        <end position="177"/>
    </location>
</feature>
<dbReference type="InterPro" id="IPR039121">
    <property type="entry name" value="NUDT19"/>
</dbReference>
<comment type="cofactor">
    <cofactor evidence="1">
        <name>Mn(2+)</name>
        <dbReference type="ChEBI" id="CHEBI:29035"/>
    </cofactor>
</comment>
<evidence type="ECO:0000256" key="2">
    <source>
        <dbReference type="ARBA" id="ARBA00001946"/>
    </source>
</evidence>
<feature type="domain" description="Nudix hydrolase" evidence="9">
    <location>
        <begin position="2"/>
        <end position="294"/>
    </location>
</feature>
<feature type="region of interest" description="Disordered" evidence="8">
    <location>
        <begin position="375"/>
        <end position="441"/>
    </location>
</feature>
<feature type="compositionally biased region" description="Low complexity" evidence="8">
    <location>
        <begin position="420"/>
        <end position="434"/>
    </location>
</feature>
<keyword evidence="6" id="KW-0460">Magnesium</keyword>
<comment type="similarity">
    <text evidence="3">Belongs to the Nudix hydrolase family.</text>
</comment>
<keyword evidence="5" id="KW-0378">Hydrolase</keyword>
<dbReference type="PROSITE" id="PS51462">
    <property type="entry name" value="NUDIX"/>
    <property type="match status" value="1"/>
</dbReference>
<keyword evidence="7" id="KW-0464">Manganese</keyword>
<accession>A0A8D8LW98</accession>
<dbReference type="InterPro" id="IPR000086">
    <property type="entry name" value="NUDIX_hydrolase_dom"/>
</dbReference>
<evidence type="ECO:0000256" key="7">
    <source>
        <dbReference type="ARBA" id="ARBA00023211"/>
    </source>
</evidence>
<feature type="compositionally biased region" description="Low complexity" evidence="8">
    <location>
        <begin position="390"/>
        <end position="413"/>
    </location>
</feature>
<dbReference type="EMBL" id="HBUF01038916">
    <property type="protein sequence ID" value="CAG6617457.1"/>
    <property type="molecule type" value="Transcribed_RNA"/>
</dbReference>
<dbReference type="GO" id="GO:0005739">
    <property type="term" value="C:mitochondrion"/>
    <property type="evidence" value="ECO:0007669"/>
    <property type="project" value="TreeGrafter"/>
</dbReference>